<dbReference type="SUPFAM" id="SSF50978">
    <property type="entry name" value="WD40 repeat-like"/>
    <property type="match status" value="1"/>
</dbReference>
<feature type="region of interest" description="Disordered" evidence="1">
    <location>
        <begin position="286"/>
        <end position="312"/>
    </location>
</feature>
<reference evidence="2 3" key="1">
    <citation type="submission" date="2013-05" db="EMBL/GenBank/DDBJ databases">
        <title>Drechslerella stenobrocha genome reveals carnivorous origination and mechanical trapping mechanism of predatory fungi.</title>
        <authorList>
            <person name="Liu X."/>
            <person name="Zhang W."/>
            <person name="Liu K."/>
        </authorList>
    </citation>
    <scope>NUCLEOTIDE SEQUENCE [LARGE SCALE GENOMIC DNA]</scope>
    <source>
        <strain evidence="2 3">248</strain>
    </source>
</reference>
<gene>
    <name evidence="2" type="ORF">DRE_01287</name>
</gene>
<dbReference type="Pfam" id="PF00400">
    <property type="entry name" value="WD40"/>
    <property type="match status" value="1"/>
</dbReference>
<dbReference type="InterPro" id="IPR001680">
    <property type="entry name" value="WD40_rpt"/>
</dbReference>
<sequence>MAGKRKRDAADSVPAASFQVIAGSYDRVLHGLRVAVDSSQVTCTFTPLFLFAAHAASIRCLAVSPDDAASRRRVLATASPDSKINLYHLHSRTHLGSLSPPSASPTTALVFPSKATLLAADDAGYIHIFRTRDWSLLTSLRCPTPKPKPGCSPSLDSGVNALAVHPSGKLALSVSKNERAVRMWNLMTGRKAGVLAFPRTIPRLITGVSGEGIKVVWRAGKDGGYAVMFERGVVLFGADSEVKSTIIASPLSKVHQLKFLQLELEQDAGVEELCFIATEDGRVIVYPSPQSDSDAEPDSSSTSTPKDDTKAIPIATVLPPTPDKSRIKDFDILPHTSGDKGKYFLTTANSEGIIRVYALDFTKAALNGEALGKRQKIDKDADKDGVAPIATDGFAHMLGEYNTSRRITCLTTAEIDESAASSFREPDEPENDTSDSNGDSDSSSEDNDSEKEGEQEEEEEWGGIE</sequence>
<name>W7I599_9PEZI</name>
<dbReference type="HOGENOM" id="CLU_030368_0_0_1"/>
<dbReference type="InterPro" id="IPR036322">
    <property type="entry name" value="WD40_repeat_dom_sf"/>
</dbReference>
<organism evidence="2 3">
    <name type="scientific">Drechslerella stenobrocha 248</name>
    <dbReference type="NCBI Taxonomy" id="1043628"/>
    <lineage>
        <taxon>Eukaryota</taxon>
        <taxon>Fungi</taxon>
        <taxon>Dikarya</taxon>
        <taxon>Ascomycota</taxon>
        <taxon>Pezizomycotina</taxon>
        <taxon>Orbiliomycetes</taxon>
        <taxon>Orbiliales</taxon>
        <taxon>Orbiliaceae</taxon>
        <taxon>Drechslerella</taxon>
    </lineage>
</organism>
<dbReference type="Proteomes" id="UP000024837">
    <property type="component" value="Unassembled WGS sequence"/>
</dbReference>
<dbReference type="PANTHER" id="PTHR44675">
    <property type="entry name" value="PAK1 INTERACTING PROTEIN 1"/>
    <property type="match status" value="1"/>
</dbReference>
<dbReference type="SMART" id="SM00320">
    <property type="entry name" value="WD40"/>
    <property type="match status" value="3"/>
</dbReference>
<dbReference type="InterPro" id="IPR015943">
    <property type="entry name" value="WD40/YVTN_repeat-like_dom_sf"/>
</dbReference>
<keyword evidence="3" id="KW-1185">Reference proteome</keyword>
<evidence type="ECO:0000313" key="3">
    <source>
        <dbReference type="Proteomes" id="UP000024837"/>
    </source>
</evidence>
<evidence type="ECO:0000313" key="2">
    <source>
        <dbReference type="EMBL" id="EWC43935.1"/>
    </source>
</evidence>
<dbReference type="AlphaFoldDB" id="W7I599"/>
<dbReference type="Gene3D" id="2.130.10.10">
    <property type="entry name" value="YVTN repeat-like/Quinoprotein amine dehydrogenase"/>
    <property type="match status" value="1"/>
</dbReference>
<dbReference type="OrthoDB" id="308449at2759"/>
<evidence type="ECO:0000256" key="1">
    <source>
        <dbReference type="SAM" id="MobiDB-lite"/>
    </source>
</evidence>
<dbReference type="PANTHER" id="PTHR44675:SF1">
    <property type="entry name" value="P21-ACTIVATED PROTEIN KINASE-INTERACTING PROTEIN 1"/>
    <property type="match status" value="1"/>
</dbReference>
<dbReference type="InterPro" id="IPR051959">
    <property type="entry name" value="PAK1-Kinase_Regulator"/>
</dbReference>
<dbReference type="EMBL" id="KI966448">
    <property type="protein sequence ID" value="EWC43935.1"/>
    <property type="molecule type" value="Genomic_DNA"/>
</dbReference>
<proteinExistence type="predicted"/>
<feature type="region of interest" description="Disordered" evidence="1">
    <location>
        <begin position="417"/>
        <end position="465"/>
    </location>
</feature>
<accession>W7I599</accession>
<protein>
    <submittedName>
        <fullName evidence="2">Uncharacterized protein</fullName>
    </submittedName>
</protein>
<feature type="compositionally biased region" description="Acidic residues" evidence="1">
    <location>
        <begin position="442"/>
        <end position="465"/>
    </location>
</feature>